<organism evidence="1 2">
    <name type="scientific">Marinilabilia salmonicolor</name>
    <dbReference type="NCBI Taxonomy" id="989"/>
    <lineage>
        <taxon>Bacteria</taxon>
        <taxon>Pseudomonadati</taxon>
        <taxon>Bacteroidota</taxon>
        <taxon>Bacteroidia</taxon>
        <taxon>Marinilabiliales</taxon>
        <taxon>Marinilabiliaceae</taxon>
        <taxon>Marinilabilia</taxon>
    </lineage>
</organism>
<dbReference type="AlphaFoldDB" id="A0A368V8H6"/>
<reference evidence="1 2" key="1">
    <citation type="submission" date="2018-07" db="EMBL/GenBank/DDBJ databases">
        <title>Freshwater and sediment microbial communities from various areas in North America, analyzing microbe dynamics in response to fracking.</title>
        <authorList>
            <person name="Lamendella R."/>
        </authorList>
    </citation>
    <scope>NUCLEOTIDE SEQUENCE [LARGE SCALE GENOMIC DNA]</scope>
    <source>
        <strain evidence="1 2">160A</strain>
    </source>
</reference>
<evidence type="ECO:0000313" key="1">
    <source>
        <dbReference type="EMBL" id="RCW37406.1"/>
    </source>
</evidence>
<protein>
    <submittedName>
        <fullName evidence="1">Uncharacterized protein</fullName>
    </submittedName>
</protein>
<gene>
    <name evidence="1" type="ORF">DFO77_10699</name>
</gene>
<keyword evidence="2" id="KW-1185">Reference proteome</keyword>
<proteinExistence type="predicted"/>
<sequence>MSFPSLTDNDLKKAASREDLIRETALQIIKDFGEFNLEIVFSGDVHDFYGELFGQMRQHVEALLGENGEKFFNLLYRIDVSPEEISSYQRQFPEISLPDVLTELIIHRELKKILIREYFRSSKH</sequence>
<dbReference type="Proteomes" id="UP000252733">
    <property type="component" value="Unassembled WGS sequence"/>
</dbReference>
<accession>A0A368V8H6</accession>
<evidence type="ECO:0000313" key="2">
    <source>
        <dbReference type="Proteomes" id="UP000252733"/>
    </source>
</evidence>
<comment type="caution">
    <text evidence="1">The sequence shown here is derived from an EMBL/GenBank/DDBJ whole genome shotgun (WGS) entry which is preliminary data.</text>
</comment>
<name>A0A368V8H6_9BACT</name>
<dbReference type="RefSeq" id="WP_114436692.1">
    <property type="nucleotide sequence ID" value="NZ_QPIZ01000006.1"/>
</dbReference>
<dbReference type="EMBL" id="QPIZ01000006">
    <property type="protein sequence ID" value="RCW37406.1"/>
    <property type="molecule type" value="Genomic_DNA"/>
</dbReference>